<dbReference type="InParanoid" id="C5KE49"/>
<dbReference type="RefSeq" id="XP_002785465.1">
    <property type="nucleotide sequence ID" value="XM_002785419.1"/>
</dbReference>
<accession>C5KE49</accession>
<dbReference type="GeneID" id="9053582"/>
<organism evidence="3">
    <name type="scientific">Perkinsus marinus (strain ATCC 50983 / TXsc)</name>
    <dbReference type="NCBI Taxonomy" id="423536"/>
    <lineage>
        <taxon>Eukaryota</taxon>
        <taxon>Sar</taxon>
        <taxon>Alveolata</taxon>
        <taxon>Perkinsozoa</taxon>
        <taxon>Perkinsea</taxon>
        <taxon>Perkinsida</taxon>
        <taxon>Perkinsidae</taxon>
        <taxon>Perkinsus</taxon>
    </lineage>
</organism>
<feature type="non-terminal residue" evidence="2">
    <location>
        <position position="1"/>
    </location>
</feature>
<evidence type="ECO:0000256" key="1">
    <source>
        <dbReference type="SAM" id="MobiDB-lite"/>
    </source>
</evidence>
<sequence length="64" mass="7000">LVTGSVRNARGVLHSYAEGNIFDRLCFDGEPLWVSGQLPDDLMQPPEESIGTFPPKGSPLMDIK</sequence>
<keyword evidence="3" id="KW-1185">Reference proteome</keyword>
<gene>
    <name evidence="2" type="ORF">Pmar_PMAR005783</name>
</gene>
<name>C5KE49_PERM5</name>
<feature type="non-terminal residue" evidence="2">
    <location>
        <position position="64"/>
    </location>
</feature>
<dbReference type="EMBL" id="GG672192">
    <property type="protein sequence ID" value="EER17261.1"/>
    <property type="molecule type" value="Genomic_DNA"/>
</dbReference>
<protein>
    <submittedName>
        <fullName evidence="2">Uncharacterized protein</fullName>
    </submittedName>
</protein>
<evidence type="ECO:0000313" key="3">
    <source>
        <dbReference type="Proteomes" id="UP000007800"/>
    </source>
</evidence>
<dbReference type="AlphaFoldDB" id="C5KE49"/>
<dbReference type="Proteomes" id="UP000007800">
    <property type="component" value="Unassembled WGS sequence"/>
</dbReference>
<proteinExistence type="predicted"/>
<feature type="region of interest" description="Disordered" evidence="1">
    <location>
        <begin position="39"/>
        <end position="64"/>
    </location>
</feature>
<reference evidence="2 3" key="1">
    <citation type="submission" date="2008-07" db="EMBL/GenBank/DDBJ databases">
        <authorList>
            <person name="El-Sayed N."/>
            <person name="Caler E."/>
            <person name="Inman J."/>
            <person name="Amedeo P."/>
            <person name="Hass B."/>
            <person name="Wortman J."/>
        </authorList>
    </citation>
    <scope>NUCLEOTIDE SEQUENCE [LARGE SCALE GENOMIC DNA]</scope>
    <source>
        <strain evidence="3">ATCC 50983 / TXsc</strain>
    </source>
</reference>
<evidence type="ECO:0000313" key="2">
    <source>
        <dbReference type="EMBL" id="EER17261.1"/>
    </source>
</evidence>